<reference evidence="2 3" key="1">
    <citation type="submission" date="2019-02" db="EMBL/GenBank/DDBJ databases">
        <title>Deep-cultivation of Planctomycetes and their phenomic and genomic characterization uncovers novel biology.</title>
        <authorList>
            <person name="Wiegand S."/>
            <person name="Jogler M."/>
            <person name="Boedeker C."/>
            <person name="Pinto D."/>
            <person name="Vollmers J."/>
            <person name="Rivas-Marin E."/>
            <person name="Kohn T."/>
            <person name="Peeters S.H."/>
            <person name="Heuer A."/>
            <person name="Rast P."/>
            <person name="Oberbeckmann S."/>
            <person name="Bunk B."/>
            <person name="Jeske O."/>
            <person name="Meyerdierks A."/>
            <person name="Storesund J.E."/>
            <person name="Kallscheuer N."/>
            <person name="Luecker S."/>
            <person name="Lage O.M."/>
            <person name="Pohl T."/>
            <person name="Merkel B.J."/>
            <person name="Hornburger P."/>
            <person name="Mueller R.-W."/>
            <person name="Bruemmer F."/>
            <person name="Labrenz M."/>
            <person name="Spormann A.M."/>
            <person name="Op Den Camp H."/>
            <person name="Overmann J."/>
            <person name="Amann R."/>
            <person name="Jetten M.S.M."/>
            <person name="Mascher T."/>
            <person name="Medema M.H."/>
            <person name="Devos D.P."/>
            <person name="Kaster A.-K."/>
            <person name="Ovreas L."/>
            <person name="Rohde M."/>
            <person name="Galperin M.Y."/>
            <person name="Jogler C."/>
        </authorList>
    </citation>
    <scope>NUCLEOTIDE SEQUENCE [LARGE SCALE GENOMIC DNA]</scope>
    <source>
        <strain evidence="2 3">Pla123a</strain>
    </source>
</reference>
<feature type="transmembrane region" description="Helical" evidence="1">
    <location>
        <begin position="23"/>
        <end position="47"/>
    </location>
</feature>
<feature type="transmembrane region" description="Helical" evidence="1">
    <location>
        <begin position="59"/>
        <end position="77"/>
    </location>
</feature>
<evidence type="ECO:0000256" key="1">
    <source>
        <dbReference type="SAM" id="Phobius"/>
    </source>
</evidence>
<proteinExistence type="predicted"/>
<dbReference type="OrthoDB" id="9803163at2"/>
<gene>
    <name evidence="2" type="ORF">Pla123a_36550</name>
</gene>
<evidence type="ECO:0000313" key="3">
    <source>
        <dbReference type="Proteomes" id="UP000318478"/>
    </source>
</evidence>
<keyword evidence="1" id="KW-0812">Transmembrane</keyword>
<keyword evidence="1" id="KW-1133">Transmembrane helix</keyword>
<evidence type="ECO:0008006" key="4">
    <source>
        <dbReference type="Google" id="ProtNLM"/>
    </source>
</evidence>
<dbReference type="AlphaFoldDB" id="A0A5C5YGQ9"/>
<dbReference type="Proteomes" id="UP000318478">
    <property type="component" value="Unassembled WGS sequence"/>
</dbReference>
<feature type="transmembrane region" description="Helical" evidence="1">
    <location>
        <begin position="158"/>
        <end position="180"/>
    </location>
</feature>
<sequence length="239" mass="26420">MATDPFPKPTHPLVVSYIAIRRAIGVSGLVLPVALGLGGLLLFDVPIQDNLSSYYHTPLRNLFVGVLCAIGVFLYCYQGHDWVEDWTANLGSASALGVAFLPLDPNSDPLYQQSLVGYLHSLCGGVFFSTLAFYSLFHFPTGKLANDEREPHERTRDLAYRASGVVILLSMLAMGGYLFLLRGEWRELADRYNALFWLESIAAWAFAAAWLTKGRVIIADFAIEVMAETQKRLNLGEGD</sequence>
<keyword evidence="1" id="KW-0472">Membrane</keyword>
<protein>
    <recommendedName>
        <fullName evidence="4">DUF998 domain-containing protein</fullName>
    </recommendedName>
</protein>
<dbReference type="EMBL" id="SJPO01000009">
    <property type="protein sequence ID" value="TWT73761.1"/>
    <property type="molecule type" value="Genomic_DNA"/>
</dbReference>
<name>A0A5C5YGQ9_9BACT</name>
<comment type="caution">
    <text evidence="2">The sequence shown here is derived from an EMBL/GenBank/DDBJ whole genome shotgun (WGS) entry which is preliminary data.</text>
</comment>
<evidence type="ECO:0000313" key="2">
    <source>
        <dbReference type="EMBL" id="TWT73761.1"/>
    </source>
</evidence>
<feature type="transmembrane region" description="Helical" evidence="1">
    <location>
        <begin position="115"/>
        <end position="137"/>
    </location>
</feature>
<organism evidence="2 3">
    <name type="scientific">Posidoniimonas polymericola</name>
    <dbReference type="NCBI Taxonomy" id="2528002"/>
    <lineage>
        <taxon>Bacteria</taxon>
        <taxon>Pseudomonadati</taxon>
        <taxon>Planctomycetota</taxon>
        <taxon>Planctomycetia</taxon>
        <taxon>Pirellulales</taxon>
        <taxon>Lacipirellulaceae</taxon>
        <taxon>Posidoniimonas</taxon>
    </lineage>
</organism>
<feature type="transmembrane region" description="Helical" evidence="1">
    <location>
        <begin position="192"/>
        <end position="211"/>
    </location>
</feature>
<keyword evidence="3" id="KW-1185">Reference proteome</keyword>
<accession>A0A5C5YGQ9</accession>
<dbReference type="RefSeq" id="WP_146589549.1">
    <property type="nucleotide sequence ID" value="NZ_SJPO01000009.1"/>
</dbReference>